<evidence type="ECO:0008006" key="2">
    <source>
        <dbReference type="Google" id="ProtNLM"/>
    </source>
</evidence>
<comment type="caution">
    <text evidence="1">The sequence shown here is derived from an EMBL/GenBank/DDBJ whole genome shotgun (WGS) entry which is preliminary data.</text>
</comment>
<organism evidence="1">
    <name type="scientific">mine drainage metagenome</name>
    <dbReference type="NCBI Taxonomy" id="410659"/>
    <lineage>
        <taxon>unclassified sequences</taxon>
        <taxon>metagenomes</taxon>
        <taxon>ecological metagenomes</taxon>
    </lineage>
</organism>
<name>E6PDU3_9ZZZZ</name>
<protein>
    <recommendedName>
        <fullName evidence="2">Redoxin domain-containing protein</fullName>
    </recommendedName>
</protein>
<accession>E6PDU3</accession>
<gene>
    <name evidence="1" type="ORF">CARN1_1731</name>
</gene>
<dbReference type="AlphaFoldDB" id="E6PDU3"/>
<sequence>MRESEKNPRTEHVYIVVAADAARTEELCANYGVAGACIADPERLTHRAARLRPASILTFFSRDLIGRALENRRAGFRQNWAKARLDDLGRVPGAMRIDANGKVAWIYRGRHAGDLPSIEELLAR</sequence>
<proteinExistence type="predicted"/>
<evidence type="ECO:0000313" key="1">
    <source>
        <dbReference type="EMBL" id="CBH74628.1"/>
    </source>
</evidence>
<dbReference type="EMBL" id="CABL01000002">
    <property type="protein sequence ID" value="CBH74628.1"/>
    <property type="molecule type" value="Genomic_DNA"/>
</dbReference>
<reference evidence="1" key="1">
    <citation type="submission" date="2009-10" db="EMBL/GenBank/DDBJ databases">
        <title>Diversity of trophic interactions inside an arsenic-rich microbial ecosystem.</title>
        <authorList>
            <person name="Bertin P.N."/>
            <person name="Heinrich-Salmeron A."/>
            <person name="Pelletier E."/>
            <person name="Goulhen-Chollet F."/>
            <person name="Arsene-Ploetze F."/>
            <person name="Gallien S."/>
            <person name="Calteau A."/>
            <person name="Vallenet D."/>
            <person name="Casiot C."/>
            <person name="Chane-Woon-Ming B."/>
            <person name="Giloteaux L."/>
            <person name="Barakat M."/>
            <person name="Bonnefoy V."/>
            <person name="Bruneel O."/>
            <person name="Chandler M."/>
            <person name="Cleiss J."/>
            <person name="Duran R."/>
            <person name="Elbaz-Poulichet F."/>
            <person name="Fonknechten N."/>
            <person name="Lauga B."/>
            <person name="Mornico D."/>
            <person name="Ortet P."/>
            <person name="Schaeffer C."/>
            <person name="Siguier P."/>
            <person name="Alexander Thil Smith A."/>
            <person name="Van Dorsselaer A."/>
            <person name="Weissenbach J."/>
            <person name="Medigue C."/>
            <person name="Le Paslier D."/>
        </authorList>
    </citation>
    <scope>NUCLEOTIDE SEQUENCE</scope>
</reference>